<dbReference type="AlphaFoldDB" id="A0A914KP28"/>
<feature type="compositionally biased region" description="Basic and acidic residues" evidence="1">
    <location>
        <begin position="109"/>
        <end position="132"/>
    </location>
</feature>
<reference evidence="3" key="1">
    <citation type="submission" date="2022-11" db="UniProtKB">
        <authorList>
            <consortium name="WormBaseParasite"/>
        </authorList>
    </citation>
    <scope>IDENTIFICATION</scope>
</reference>
<feature type="region of interest" description="Disordered" evidence="1">
    <location>
        <begin position="201"/>
        <end position="251"/>
    </location>
</feature>
<dbReference type="WBParaSite" id="Minc3s00064g03243">
    <property type="protein sequence ID" value="Minc3s00064g03243"/>
    <property type="gene ID" value="Minc3s00064g03243"/>
</dbReference>
<keyword evidence="2" id="KW-1185">Reference proteome</keyword>
<proteinExistence type="predicted"/>
<protein>
    <submittedName>
        <fullName evidence="3">Uncharacterized protein</fullName>
    </submittedName>
</protein>
<dbReference type="Proteomes" id="UP000887563">
    <property type="component" value="Unplaced"/>
</dbReference>
<feature type="region of interest" description="Disordered" evidence="1">
    <location>
        <begin position="109"/>
        <end position="144"/>
    </location>
</feature>
<organism evidence="2 3">
    <name type="scientific">Meloidogyne incognita</name>
    <name type="common">Southern root-knot nematode worm</name>
    <name type="synonym">Oxyuris incognita</name>
    <dbReference type="NCBI Taxonomy" id="6306"/>
    <lineage>
        <taxon>Eukaryota</taxon>
        <taxon>Metazoa</taxon>
        <taxon>Ecdysozoa</taxon>
        <taxon>Nematoda</taxon>
        <taxon>Chromadorea</taxon>
        <taxon>Rhabditida</taxon>
        <taxon>Tylenchina</taxon>
        <taxon>Tylenchomorpha</taxon>
        <taxon>Tylenchoidea</taxon>
        <taxon>Meloidogynidae</taxon>
        <taxon>Meloidogyninae</taxon>
        <taxon>Meloidogyne</taxon>
        <taxon>Meloidogyne incognita group</taxon>
    </lineage>
</organism>
<feature type="region of interest" description="Disordered" evidence="1">
    <location>
        <begin position="384"/>
        <end position="403"/>
    </location>
</feature>
<feature type="compositionally biased region" description="Polar residues" evidence="1">
    <location>
        <begin position="214"/>
        <end position="251"/>
    </location>
</feature>
<accession>A0A914KP28</accession>
<sequence length="403" mass="45018">MKISSRSRADLIRCVDCICSSILKNELNISDLLDEGDNLFYLNSEDEKLPIPKSVIIAFQRLYLKLNSEISALNSDCSNNEVDPHLLQLLGSDSLASLTSWLSNERRISSNKSQEHESVDSESFPKAEESRHGIATKQLENRNHVQTQTKTLKLGFNSIEVVSIFSRLPLTSAVYTQTFEKSIDLKDVSMQATIPLIDQSTSPLIDNNKEPNLKSPQVSQQNEEPNSDKSISTLLTPSSNMQQSTDLSSSGQLDEAKAISLFSRHGNRVVVYNISSDGGIVKEQQKAKFFNNYSTSSEKSNNDNCDDEIESISISDMCSKNTRQNRHQIFGCGDSSKLDLTNLKELTEEDCESIVLKNVLEEKTPTKARARSTKIFQIGMDEEEEPSTLNQITPIPNNFEFSS</sequence>
<feature type="compositionally biased region" description="Polar residues" evidence="1">
    <location>
        <begin position="387"/>
        <end position="403"/>
    </location>
</feature>
<evidence type="ECO:0000256" key="1">
    <source>
        <dbReference type="SAM" id="MobiDB-lite"/>
    </source>
</evidence>
<evidence type="ECO:0000313" key="2">
    <source>
        <dbReference type="Proteomes" id="UP000887563"/>
    </source>
</evidence>
<name>A0A914KP28_MELIC</name>
<evidence type="ECO:0000313" key="3">
    <source>
        <dbReference type="WBParaSite" id="Minc3s00064g03243"/>
    </source>
</evidence>